<dbReference type="SUPFAM" id="SSF54236">
    <property type="entry name" value="Ubiquitin-like"/>
    <property type="match status" value="1"/>
</dbReference>
<protein>
    <recommendedName>
        <fullName evidence="2">PI3K-RBD domain-containing protein</fullName>
    </recommendedName>
</protein>
<feature type="region of interest" description="Disordered" evidence="1">
    <location>
        <begin position="83"/>
        <end position="220"/>
    </location>
</feature>
<accession>A0AAW0H769</accession>
<organism evidence="3 4">
    <name type="scientific">Myodes glareolus</name>
    <name type="common">Bank vole</name>
    <name type="synonym">Clethrionomys glareolus</name>
    <dbReference type="NCBI Taxonomy" id="447135"/>
    <lineage>
        <taxon>Eukaryota</taxon>
        <taxon>Metazoa</taxon>
        <taxon>Chordata</taxon>
        <taxon>Craniata</taxon>
        <taxon>Vertebrata</taxon>
        <taxon>Euteleostomi</taxon>
        <taxon>Mammalia</taxon>
        <taxon>Eutheria</taxon>
        <taxon>Euarchontoglires</taxon>
        <taxon>Glires</taxon>
        <taxon>Rodentia</taxon>
        <taxon>Myomorpha</taxon>
        <taxon>Muroidea</taxon>
        <taxon>Cricetidae</taxon>
        <taxon>Arvicolinae</taxon>
        <taxon>Myodes</taxon>
    </lineage>
</organism>
<feature type="compositionally biased region" description="Polar residues" evidence="1">
    <location>
        <begin position="87"/>
        <end position="110"/>
    </location>
</feature>
<gene>
    <name evidence="3" type="ORF">U0070_026424</name>
</gene>
<reference evidence="3 4" key="1">
    <citation type="journal article" date="2023" name="bioRxiv">
        <title>Conserved and derived expression patterns and positive selection on dental genes reveal complex evolutionary context of ever-growing rodent molars.</title>
        <authorList>
            <person name="Calamari Z.T."/>
            <person name="Song A."/>
            <person name="Cohen E."/>
            <person name="Akter M."/>
            <person name="Roy R.D."/>
            <person name="Hallikas O."/>
            <person name="Christensen M.M."/>
            <person name="Li P."/>
            <person name="Marangoni P."/>
            <person name="Jernvall J."/>
            <person name="Klein O.D."/>
        </authorList>
    </citation>
    <scope>NUCLEOTIDE SEQUENCE [LARGE SCALE GENOMIC DNA]</scope>
    <source>
        <strain evidence="3">V071</strain>
    </source>
</reference>
<feature type="compositionally biased region" description="Polar residues" evidence="1">
    <location>
        <begin position="287"/>
        <end position="297"/>
    </location>
</feature>
<feature type="compositionally biased region" description="Basic and acidic residues" evidence="1">
    <location>
        <begin position="254"/>
        <end position="269"/>
    </location>
</feature>
<evidence type="ECO:0000259" key="2">
    <source>
        <dbReference type="PROSITE" id="PS51546"/>
    </source>
</evidence>
<dbReference type="Proteomes" id="UP001488838">
    <property type="component" value="Unassembled WGS sequence"/>
</dbReference>
<feature type="region of interest" description="Disordered" evidence="1">
    <location>
        <begin position="254"/>
        <end position="313"/>
    </location>
</feature>
<dbReference type="EMBL" id="JBBHLL010000673">
    <property type="protein sequence ID" value="KAK7798677.1"/>
    <property type="molecule type" value="Genomic_DNA"/>
</dbReference>
<dbReference type="Gene3D" id="3.10.20.90">
    <property type="entry name" value="Phosphatidylinositol 3-kinase Catalytic Subunit, Chain A, domain 1"/>
    <property type="match status" value="1"/>
</dbReference>
<proteinExistence type="predicted"/>
<dbReference type="Pfam" id="PF00794">
    <property type="entry name" value="PI3K_rbd"/>
    <property type="match status" value="1"/>
</dbReference>
<feature type="compositionally biased region" description="Polar residues" evidence="1">
    <location>
        <begin position="181"/>
        <end position="193"/>
    </location>
</feature>
<feature type="domain" description="PI3K-RBD" evidence="2">
    <location>
        <begin position="374"/>
        <end position="436"/>
    </location>
</feature>
<dbReference type="FunFam" id="3.10.20.90:FF:000105">
    <property type="entry name" value="phosphatidylinositol 4-phosphate 3-kinase C2 domain-containing subunit beta"/>
    <property type="match status" value="1"/>
</dbReference>
<evidence type="ECO:0000313" key="3">
    <source>
        <dbReference type="EMBL" id="KAK7798677.1"/>
    </source>
</evidence>
<evidence type="ECO:0000313" key="4">
    <source>
        <dbReference type="Proteomes" id="UP001488838"/>
    </source>
</evidence>
<keyword evidence="4" id="KW-1185">Reference proteome</keyword>
<dbReference type="InterPro" id="IPR000341">
    <property type="entry name" value="PI3K_Ras-bd_dom"/>
</dbReference>
<dbReference type="PROSITE" id="PS51546">
    <property type="entry name" value="PI3K_RBD"/>
    <property type="match status" value="1"/>
</dbReference>
<name>A0AAW0H769_MYOGA</name>
<sequence>MSSTQGNGEHWKSLESVGISRKELAMAEALQMEYDALSRLRHHKEASRAKQNTEPSLISWDEPTLDFYSKPAGRRTDLKLLRGLSGSDPTLNYNSIAPQEEPPNSTSQDPQPGPDPWPKGSLPGDYLYIFDGSDGRLSLSSESGDTGGSGKKLSPPPLPPRVSIWDAPPLPPRKGSPSPSKIAQPTDINSFSLVEQPPDKLLGPQDPEEEELPDGGGQRHVLGSVDYDGINDAITRLNLKSTYDSEMLSDATRGWKEGRGPLDFNKDTSGKPVARSKTMPPQVPPRTYTSRYTNRKNATPGKNRRISAAPVGSRPHTIANGHELFEVSEERDEEVAAFCHMLDILRTGSDIQDYSLTGYVWSAVTPSPEHLGDEVNLKVTVLCESLREPLTFTCNCSSTVDLLIYQTLCYTHDELREVDVGDFVLKPCGLEEFLQK</sequence>
<dbReference type="InterPro" id="IPR029071">
    <property type="entry name" value="Ubiquitin-like_domsf"/>
</dbReference>
<comment type="caution">
    <text evidence="3">The sequence shown here is derived from an EMBL/GenBank/DDBJ whole genome shotgun (WGS) entry which is preliminary data.</text>
</comment>
<dbReference type="AlphaFoldDB" id="A0AAW0H769"/>
<evidence type="ECO:0000256" key="1">
    <source>
        <dbReference type="SAM" id="MobiDB-lite"/>
    </source>
</evidence>